<gene>
    <name evidence="2" type="ORF">SAMN04487928_105123</name>
</gene>
<dbReference type="PROSITE" id="PS51257">
    <property type="entry name" value="PROKAR_LIPOPROTEIN"/>
    <property type="match status" value="1"/>
</dbReference>
<name>A0A1I5S4N4_9FIRM</name>
<feature type="chain" id="PRO_5039383683" evidence="1">
    <location>
        <begin position="22"/>
        <end position="66"/>
    </location>
</feature>
<proteinExistence type="predicted"/>
<evidence type="ECO:0000313" key="3">
    <source>
        <dbReference type="Proteomes" id="UP000182624"/>
    </source>
</evidence>
<reference evidence="3" key="1">
    <citation type="submission" date="2016-10" db="EMBL/GenBank/DDBJ databases">
        <authorList>
            <person name="Varghese N."/>
            <person name="Submissions S."/>
        </authorList>
    </citation>
    <scope>NUCLEOTIDE SEQUENCE [LARGE SCALE GENOMIC DNA]</scope>
    <source>
        <strain evidence="3">P18</strain>
    </source>
</reference>
<keyword evidence="3" id="KW-1185">Reference proteome</keyword>
<feature type="signal peptide" evidence="1">
    <location>
        <begin position="1"/>
        <end position="21"/>
    </location>
</feature>
<dbReference type="EMBL" id="FOXO01000005">
    <property type="protein sequence ID" value="SFP65715.1"/>
    <property type="molecule type" value="Genomic_DNA"/>
</dbReference>
<sequence length="66" mass="7197">MNKKRRIVMLSIILVSAFVLSCAGISGCGNSGSKEKAENVLTTLSRDGYSLEQVVVLSRHKRVRSC</sequence>
<evidence type="ECO:0000313" key="2">
    <source>
        <dbReference type="EMBL" id="SFP65715.1"/>
    </source>
</evidence>
<dbReference type="AlphaFoldDB" id="A0A1I5S4N4"/>
<organism evidence="2 3">
    <name type="scientific">Butyrivibrio proteoclasticus</name>
    <dbReference type="NCBI Taxonomy" id="43305"/>
    <lineage>
        <taxon>Bacteria</taxon>
        <taxon>Bacillati</taxon>
        <taxon>Bacillota</taxon>
        <taxon>Clostridia</taxon>
        <taxon>Lachnospirales</taxon>
        <taxon>Lachnospiraceae</taxon>
        <taxon>Butyrivibrio</taxon>
    </lineage>
</organism>
<protein>
    <submittedName>
        <fullName evidence="2">Uncharacterized protein</fullName>
    </submittedName>
</protein>
<dbReference type="Proteomes" id="UP000182624">
    <property type="component" value="Unassembled WGS sequence"/>
</dbReference>
<accession>A0A1I5S4N4</accession>
<evidence type="ECO:0000256" key="1">
    <source>
        <dbReference type="SAM" id="SignalP"/>
    </source>
</evidence>
<keyword evidence="1" id="KW-0732">Signal</keyword>
<dbReference type="RefSeq" id="WP_074885150.1">
    <property type="nucleotide sequence ID" value="NZ_FOXO01000005.1"/>
</dbReference>